<name>A0A392P5X1_9FABA</name>
<proteinExistence type="predicted"/>
<sequence>MSGTIATPTLGSSPIETSPVTGISLLPEYSKCLHVSPSVGHATSHLHLRATYYGSDVRLQSPPFTLPPNFVFPPRY</sequence>
<evidence type="ECO:0000313" key="2">
    <source>
        <dbReference type="Proteomes" id="UP000265520"/>
    </source>
</evidence>
<keyword evidence="2" id="KW-1185">Reference proteome</keyword>
<dbReference type="EMBL" id="LXQA010062511">
    <property type="protein sequence ID" value="MCI06636.1"/>
    <property type="molecule type" value="Genomic_DNA"/>
</dbReference>
<dbReference type="AlphaFoldDB" id="A0A392P5X1"/>
<organism evidence="1 2">
    <name type="scientific">Trifolium medium</name>
    <dbReference type="NCBI Taxonomy" id="97028"/>
    <lineage>
        <taxon>Eukaryota</taxon>
        <taxon>Viridiplantae</taxon>
        <taxon>Streptophyta</taxon>
        <taxon>Embryophyta</taxon>
        <taxon>Tracheophyta</taxon>
        <taxon>Spermatophyta</taxon>
        <taxon>Magnoliopsida</taxon>
        <taxon>eudicotyledons</taxon>
        <taxon>Gunneridae</taxon>
        <taxon>Pentapetalae</taxon>
        <taxon>rosids</taxon>
        <taxon>fabids</taxon>
        <taxon>Fabales</taxon>
        <taxon>Fabaceae</taxon>
        <taxon>Papilionoideae</taxon>
        <taxon>50 kb inversion clade</taxon>
        <taxon>NPAAA clade</taxon>
        <taxon>Hologalegina</taxon>
        <taxon>IRL clade</taxon>
        <taxon>Trifolieae</taxon>
        <taxon>Trifolium</taxon>
    </lineage>
</organism>
<reference evidence="1 2" key="1">
    <citation type="journal article" date="2018" name="Front. Plant Sci.">
        <title>Red Clover (Trifolium pratense) and Zigzag Clover (T. medium) - A Picture of Genomic Similarities and Differences.</title>
        <authorList>
            <person name="Dluhosova J."/>
            <person name="Istvanek J."/>
            <person name="Nedelnik J."/>
            <person name="Repkova J."/>
        </authorList>
    </citation>
    <scope>NUCLEOTIDE SEQUENCE [LARGE SCALE GENOMIC DNA]</scope>
    <source>
        <strain evidence="2">cv. 10/8</strain>
        <tissue evidence="1">Leaf</tissue>
    </source>
</reference>
<accession>A0A392P5X1</accession>
<protein>
    <submittedName>
        <fullName evidence="1">Uncharacterized protein</fullName>
    </submittedName>
</protein>
<dbReference type="Proteomes" id="UP000265520">
    <property type="component" value="Unassembled WGS sequence"/>
</dbReference>
<evidence type="ECO:0000313" key="1">
    <source>
        <dbReference type="EMBL" id="MCI06636.1"/>
    </source>
</evidence>
<comment type="caution">
    <text evidence="1">The sequence shown here is derived from an EMBL/GenBank/DDBJ whole genome shotgun (WGS) entry which is preliminary data.</text>
</comment>
<feature type="non-terminal residue" evidence="1">
    <location>
        <position position="76"/>
    </location>
</feature>